<keyword evidence="1" id="KW-0493">Microtubule</keyword>
<dbReference type="AlphaFoldDB" id="A0AAD5CB32"/>
<evidence type="ECO:0000259" key="2">
    <source>
        <dbReference type="Pfam" id="PF11995"/>
    </source>
</evidence>
<feature type="non-terminal residue" evidence="3">
    <location>
        <position position="1"/>
    </location>
</feature>
<dbReference type="Proteomes" id="UP001206925">
    <property type="component" value="Unassembled WGS sequence"/>
</dbReference>
<name>A0AAD5CB32_AMBAR</name>
<evidence type="ECO:0000313" key="4">
    <source>
        <dbReference type="Proteomes" id="UP001206925"/>
    </source>
</evidence>
<comment type="caution">
    <text evidence="3">The sequence shown here is derived from an EMBL/GenBank/DDBJ whole genome shotgun (WGS) entry which is preliminary data.</text>
</comment>
<proteinExistence type="predicted"/>
<accession>A0AAD5CB32</accession>
<dbReference type="GO" id="GO:0005874">
    <property type="term" value="C:microtubule"/>
    <property type="evidence" value="ECO:0007669"/>
    <property type="project" value="UniProtKB-KW"/>
</dbReference>
<gene>
    <name evidence="3" type="ORF">M8C21_027396</name>
</gene>
<sequence>GTPKPIEAGDEMEYEKESCSAFEESLDKGDLLDSVYTEVELRRLSFLKQKLDHVARNASSAA</sequence>
<dbReference type="Pfam" id="PF11995">
    <property type="entry name" value="DUF3490"/>
    <property type="match status" value="1"/>
</dbReference>
<evidence type="ECO:0000313" key="3">
    <source>
        <dbReference type="EMBL" id="KAI7737930.1"/>
    </source>
</evidence>
<organism evidence="3 4">
    <name type="scientific">Ambrosia artemisiifolia</name>
    <name type="common">Common ragweed</name>
    <dbReference type="NCBI Taxonomy" id="4212"/>
    <lineage>
        <taxon>Eukaryota</taxon>
        <taxon>Viridiplantae</taxon>
        <taxon>Streptophyta</taxon>
        <taxon>Embryophyta</taxon>
        <taxon>Tracheophyta</taxon>
        <taxon>Spermatophyta</taxon>
        <taxon>Magnoliopsida</taxon>
        <taxon>eudicotyledons</taxon>
        <taxon>Gunneridae</taxon>
        <taxon>Pentapetalae</taxon>
        <taxon>asterids</taxon>
        <taxon>campanulids</taxon>
        <taxon>Asterales</taxon>
        <taxon>Asteraceae</taxon>
        <taxon>Asteroideae</taxon>
        <taxon>Heliantheae alliance</taxon>
        <taxon>Heliantheae</taxon>
        <taxon>Ambrosia</taxon>
    </lineage>
</organism>
<protein>
    <recommendedName>
        <fullName evidence="2">NPK1-activating kinesin-like protein C-terminal domain-containing protein</fullName>
    </recommendedName>
</protein>
<keyword evidence="4" id="KW-1185">Reference proteome</keyword>
<feature type="domain" description="NPK1-activating kinesin-like protein C-terminal" evidence="2">
    <location>
        <begin position="27"/>
        <end position="57"/>
    </location>
</feature>
<dbReference type="InterPro" id="IPR021881">
    <property type="entry name" value="NACK_C"/>
</dbReference>
<reference evidence="3" key="1">
    <citation type="submission" date="2022-06" db="EMBL/GenBank/DDBJ databases">
        <title>Uncovering the hologenomic basis of an extraordinary plant invasion.</title>
        <authorList>
            <person name="Bieker V.C."/>
            <person name="Martin M.D."/>
            <person name="Gilbert T."/>
            <person name="Hodgins K."/>
            <person name="Battlay P."/>
            <person name="Petersen B."/>
            <person name="Wilson J."/>
        </authorList>
    </citation>
    <scope>NUCLEOTIDE SEQUENCE</scope>
    <source>
        <strain evidence="3">AA19_3_7</strain>
        <tissue evidence="3">Leaf</tissue>
    </source>
</reference>
<dbReference type="EMBL" id="JAMZMK010008925">
    <property type="protein sequence ID" value="KAI7737930.1"/>
    <property type="molecule type" value="Genomic_DNA"/>
</dbReference>
<evidence type="ECO:0000256" key="1">
    <source>
        <dbReference type="ARBA" id="ARBA00022701"/>
    </source>
</evidence>